<feature type="transmembrane region" description="Helical" evidence="2">
    <location>
        <begin position="260"/>
        <end position="282"/>
    </location>
</feature>
<feature type="region of interest" description="Disordered" evidence="1">
    <location>
        <begin position="202"/>
        <end position="225"/>
    </location>
</feature>
<sequence length="541" mass="58576">MSDNQLPAQHPDAPAPQPGTVAEAARQLGDDTLADGQWHRLHPATPLLRGGLFLVAVLGYLIANMRERLISLFTGGDEFRDYEGDPIDWILAEHLVGWALAVVALVLVVLIAGFYLSWRMHSFRVTQEAVEVRSGILFRRHRRAALDRIQGINVNRPLIPRLFGAAKLQVSVAGQGASVELAYLGSAKTDGLRRDILRLSSGAKGQPQPTAGPAGAPPSPGAAGAASDYVTARVNELIVPDWEQDAATPASVVRIPPLRLLGSVVLSGTTIVLLAFIIAIIVSSIVGTPWVLFGILPAMIGFATYYWSRFTKFLRYSIAATPHGVRIGYGLLSTSNETLPPGRIHAIEVRQPLIWRPLGWWEIRINTAVQGSSANAQQKQQSGTVMPVGDLDDVARVLALLLPGLPPESGDDLVRRGLLGTGSDDDYTTAPRRSWIFNPLTWRRVGFALLGDVLVTRDGFAHRRLAIVPLARIQSVKITQGPWQRRRTLATGHAHTVLGPVSARVSQLGRDDALRFFDRVTTAAISAAAADTSEHWAADPE</sequence>
<gene>
    <name evidence="4" type="ORF">SAMN04489806_1946</name>
</gene>
<dbReference type="RefSeq" id="WP_091183246.1">
    <property type="nucleotide sequence ID" value="NZ_FNRY01000001.1"/>
</dbReference>
<feature type="region of interest" description="Disordered" evidence="1">
    <location>
        <begin position="1"/>
        <end position="21"/>
    </location>
</feature>
<dbReference type="OrthoDB" id="3190163at2"/>
<accession>A0A1H4MR36</accession>
<feature type="transmembrane region" description="Helical" evidence="2">
    <location>
        <begin position="95"/>
        <end position="116"/>
    </location>
</feature>
<evidence type="ECO:0000313" key="5">
    <source>
        <dbReference type="Proteomes" id="UP000199183"/>
    </source>
</evidence>
<keyword evidence="2" id="KW-0812">Transmembrane</keyword>
<feature type="domain" description="YdbS-like PH" evidence="3">
    <location>
        <begin position="118"/>
        <end position="193"/>
    </location>
</feature>
<feature type="compositionally biased region" description="Low complexity" evidence="1">
    <location>
        <begin position="202"/>
        <end position="214"/>
    </location>
</feature>
<evidence type="ECO:0000256" key="2">
    <source>
        <dbReference type="SAM" id="Phobius"/>
    </source>
</evidence>
<dbReference type="InterPro" id="IPR014529">
    <property type="entry name" value="UCP026631"/>
</dbReference>
<dbReference type="InterPro" id="IPR005182">
    <property type="entry name" value="YdbS-like_PH"/>
</dbReference>
<proteinExistence type="predicted"/>
<dbReference type="PIRSF" id="PIRSF026631">
    <property type="entry name" value="UCP026631"/>
    <property type="match status" value="1"/>
</dbReference>
<dbReference type="AlphaFoldDB" id="A0A1H4MR36"/>
<organism evidence="4 5">
    <name type="scientific">Paramicrobacterium humi</name>
    <dbReference type="NCBI Taxonomy" id="640635"/>
    <lineage>
        <taxon>Bacteria</taxon>
        <taxon>Bacillati</taxon>
        <taxon>Actinomycetota</taxon>
        <taxon>Actinomycetes</taxon>
        <taxon>Micrococcales</taxon>
        <taxon>Microbacteriaceae</taxon>
        <taxon>Paramicrobacterium</taxon>
    </lineage>
</organism>
<keyword evidence="2" id="KW-0472">Membrane</keyword>
<name>A0A1H4MR36_9MICO</name>
<feature type="compositionally biased region" description="Low complexity" evidence="1">
    <location>
        <begin position="1"/>
        <end position="12"/>
    </location>
</feature>
<dbReference type="PANTHER" id="PTHR34473">
    <property type="entry name" value="UPF0699 TRANSMEMBRANE PROTEIN YDBS"/>
    <property type="match status" value="1"/>
</dbReference>
<dbReference type="EMBL" id="FNRY01000001">
    <property type="protein sequence ID" value="SEB85128.1"/>
    <property type="molecule type" value="Genomic_DNA"/>
</dbReference>
<dbReference type="Proteomes" id="UP000199183">
    <property type="component" value="Unassembled WGS sequence"/>
</dbReference>
<evidence type="ECO:0000313" key="4">
    <source>
        <dbReference type="EMBL" id="SEB85128.1"/>
    </source>
</evidence>
<feature type="transmembrane region" description="Helical" evidence="2">
    <location>
        <begin position="288"/>
        <end position="307"/>
    </location>
</feature>
<keyword evidence="2" id="KW-1133">Transmembrane helix</keyword>
<evidence type="ECO:0000256" key="1">
    <source>
        <dbReference type="SAM" id="MobiDB-lite"/>
    </source>
</evidence>
<evidence type="ECO:0000259" key="3">
    <source>
        <dbReference type="Pfam" id="PF03703"/>
    </source>
</evidence>
<keyword evidence="5" id="KW-1185">Reference proteome</keyword>
<feature type="transmembrane region" description="Helical" evidence="2">
    <location>
        <begin position="47"/>
        <end position="63"/>
    </location>
</feature>
<dbReference type="STRING" id="640635.SAMN04489806_1946"/>
<dbReference type="Pfam" id="PF03703">
    <property type="entry name" value="bPH_2"/>
    <property type="match status" value="3"/>
</dbReference>
<reference evidence="4 5" key="1">
    <citation type="submission" date="2016-10" db="EMBL/GenBank/DDBJ databases">
        <authorList>
            <person name="de Groot N.N."/>
        </authorList>
    </citation>
    <scope>NUCLEOTIDE SEQUENCE [LARGE SCALE GENOMIC DNA]</scope>
    <source>
        <strain evidence="4 5">DSM 21799</strain>
    </source>
</reference>
<dbReference type="PANTHER" id="PTHR34473:SF2">
    <property type="entry name" value="UPF0699 TRANSMEMBRANE PROTEIN YDBT"/>
    <property type="match status" value="1"/>
</dbReference>
<feature type="domain" description="YdbS-like PH" evidence="3">
    <location>
        <begin position="316"/>
        <end position="372"/>
    </location>
</feature>
<feature type="domain" description="YdbS-like PH" evidence="3">
    <location>
        <begin position="442"/>
        <end position="518"/>
    </location>
</feature>
<protein>
    <submittedName>
        <fullName evidence="4">Putative membrane protein</fullName>
    </submittedName>
</protein>